<evidence type="ECO:0000259" key="9">
    <source>
        <dbReference type="SMART" id="SM01071"/>
    </source>
</evidence>
<reference evidence="11" key="1">
    <citation type="submission" date="2022-11" db="UniProtKB">
        <authorList>
            <consortium name="WormBaseParasite"/>
        </authorList>
    </citation>
    <scope>IDENTIFICATION</scope>
</reference>
<dbReference type="GO" id="GO:0006457">
    <property type="term" value="P:protein folding"/>
    <property type="evidence" value="ECO:0007669"/>
    <property type="project" value="TreeGrafter"/>
</dbReference>
<dbReference type="GO" id="GO:0051082">
    <property type="term" value="F:unfolded protein binding"/>
    <property type="evidence" value="ECO:0007669"/>
    <property type="project" value="TreeGrafter"/>
</dbReference>
<dbReference type="SUPFAM" id="SSF101391">
    <property type="entry name" value="Hsp90 co-chaperone CDC37"/>
    <property type="match status" value="1"/>
</dbReference>
<keyword evidence="10" id="KW-1185">Reference proteome</keyword>
<dbReference type="Gene3D" id="6.10.140.250">
    <property type="match status" value="1"/>
</dbReference>
<dbReference type="Gene3D" id="1.20.58.610">
    <property type="entry name" value="Cdc37, Hsp90 binding domain"/>
    <property type="match status" value="1"/>
</dbReference>
<evidence type="ECO:0000313" key="10">
    <source>
        <dbReference type="Proteomes" id="UP000887569"/>
    </source>
</evidence>
<dbReference type="Pfam" id="PF08565">
    <property type="entry name" value="CDC37_M"/>
    <property type="match status" value="1"/>
</dbReference>
<accession>A0A915AJ20</accession>
<dbReference type="InterPro" id="IPR004918">
    <property type="entry name" value="Cdc37"/>
</dbReference>
<dbReference type="AlphaFoldDB" id="A0A915AJ20"/>
<evidence type="ECO:0000259" key="8">
    <source>
        <dbReference type="SMART" id="SM01070"/>
    </source>
</evidence>
<keyword evidence="3" id="KW-0963">Cytoplasm</keyword>
<protein>
    <recommendedName>
        <fullName evidence="5">Hsp90 chaperone protein kinase-targeting subunit</fullName>
    </recommendedName>
</protein>
<feature type="domain" description="Cdc37 C-terminal" evidence="7">
    <location>
        <begin position="314"/>
        <end position="384"/>
    </location>
</feature>
<dbReference type="GO" id="GO:0005737">
    <property type="term" value="C:cytoplasm"/>
    <property type="evidence" value="ECO:0007669"/>
    <property type="project" value="UniProtKB-SubCell"/>
</dbReference>
<dbReference type="PANTHER" id="PTHR12800:SF4">
    <property type="entry name" value="HSP90 CO-CHAPERONE CDC37"/>
    <property type="match status" value="1"/>
</dbReference>
<dbReference type="GO" id="GO:0031072">
    <property type="term" value="F:heat shock protein binding"/>
    <property type="evidence" value="ECO:0007669"/>
    <property type="project" value="TreeGrafter"/>
</dbReference>
<evidence type="ECO:0000256" key="6">
    <source>
        <dbReference type="SAM" id="Coils"/>
    </source>
</evidence>
<evidence type="ECO:0000259" key="7">
    <source>
        <dbReference type="SMART" id="SM01069"/>
    </source>
</evidence>
<dbReference type="InterPro" id="IPR013855">
    <property type="entry name" value="Cdc37_N_dom"/>
</dbReference>
<evidence type="ECO:0000256" key="4">
    <source>
        <dbReference type="ARBA" id="ARBA00023186"/>
    </source>
</evidence>
<sequence length="385" mass="44569">MFSFAECVCDERLCPTSSASGETMPLDYSKWKDIEVSDDEDDTHPNIDTPSLFRWRHQARLERMAVREQEKTQISKGKSSVEKRMQEIEEKLKSAQLEEKERMKLELEMSDVKRQEEEYLKKEKELEEKERLEPWNVDTIGHEAFSSSRINKIAPKKPEVPKMSEEEETKRMADYFQANEELLKEFGRLRGLDASEKFLLEHPHLASEFAANFLTVEALNLAIEMKDDEMSSYAEQCIIIQYLLELSKNLHALATNTDVIKNFFRKFRSADPSYMKLYQSEVEAFKDRLRKRGKDKRDAAIEEYEAEEKAKRIAASPGGLDPQEVYDSLPDEMKAAFDSQEVAKLQAVAESMDREVFSHHLQRCIDSGLWIPDASAQKGTTAKNQ</sequence>
<dbReference type="GO" id="GO:0019901">
    <property type="term" value="F:protein kinase binding"/>
    <property type="evidence" value="ECO:0007669"/>
    <property type="project" value="InterPro"/>
</dbReference>
<dbReference type="GO" id="GO:0051087">
    <property type="term" value="F:protein-folding chaperone binding"/>
    <property type="evidence" value="ECO:0007669"/>
    <property type="project" value="TreeGrafter"/>
</dbReference>
<name>A0A915AJ20_PARUN</name>
<organism evidence="10 11">
    <name type="scientific">Parascaris univalens</name>
    <name type="common">Nematode worm</name>
    <dbReference type="NCBI Taxonomy" id="6257"/>
    <lineage>
        <taxon>Eukaryota</taxon>
        <taxon>Metazoa</taxon>
        <taxon>Ecdysozoa</taxon>
        <taxon>Nematoda</taxon>
        <taxon>Chromadorea</taxon>
        <taxon>Rhabditida</taxon>
        <taxon>Spirurina</taxon>
        <taxon>Ascaridomorpha</taxon>
        <taxon>Ascaridoidea</taxon>
        <taxon>Ascarididae</taxon>
        <taxon>Parascaris</taxon>
    </lineage>
</organism>
<feature type="domain" description="Cdc37 Hsp90 binding" evidence="8">
    <location>
        <begin position="151"/>
        <end position="308"/>
    </location>
</feature>
<comment type="similarity">
    <text evidence="2">Belongs to the CDC37 family.</text>
</comment>
<dbReference type="Pfam" id="PF03234">
    <property type="entry name" value="CDC37_N"/>
    <property type="match status" value="1"/>
</dbReference>
<evidence type="ECO:0000256" key="2">
    <source>
        <dbReference type="ARBA" id="ARBA00006222"/>
    </source>
</evidence>
<dbReference type="InterPro" id="IPR013873">
    <property type="entry name" value="Cdc37_C"/>
</dbReference>
<dbReference type="GO" id="GO:0050821">
    <property type="term" value="P:protein stabilization"/>
    <property type="evidence" value="ECO:0007669"/>
    <property type="project" value="TreeGrafter"/>
</dbReference>
<dbReference type="FunFam" id="1.20.58.610:FF:000001">
    <property type="entry name" value="Hsp90 co-chaperone Cdc37-like 1"/>
    <property type="match status" value="1"/>
</dbReference>
<dbReference type="InterPro" id="IPR013874">
    <property type="entry name" value="Cdc37_Hsp90-bd"/>
</dbReference>
<evidence type="ECO:0000313" key="11">
    <source>
        <dbReference type="WBParaSite" id="PgR009X_g212_t03"/>
    </source>
</evidence>
<dbReference type="InterPro" id="IPR038189">
    <property type="entry name" value="Cdc37_Hsp90-bd_sf"/>
</dbReference>
<dbReference type="SMART" id="SM01071">
    <property type="entry name" value="CDC37_N"/>
    <property type="match status" value="1"/>
</dbReference>
<dbReference type="PANTHER" id="PTHR12800">
    <property type="entry name" value="CDC37-RELATED"/>
    <property type="match status" value="1"/>
</dbReference>
<dbReference type="SMART" id="SM01069">
    <property type="entry name" value="CDC37_C"/>
    <property type="match status" value="1"/>
</dbReference>
<dbReference type="Proteomes" id="UP000887569">
    <property type="component" value="Unplaced"/>
</dbReference>
<feature type="domain" description="Cdc37 N-terminal" evidence="9">
    <location>
        <begin position="25"/>
        <end position="148"/>
    </location>
</feature>
<evidence type="ECO:0000256" key="5">
    <source>
        <dbReference type="ARBA" id="ARBA00031396"/>
    </source>
</evidence>
<feature type="coiled-coil region" evidence="6">
    <location>
        <begin position="78"/>
        <end position="132"/>
    </location>
</feature>
<keyword evidence="6" id="KW-0175">Coiled coil</keyword>
<evidence type="ECO:0000256" key="1">
    <source>
        <dbReference type="ARBA" id="ARBA00004496"/>
    </source>
</evidence>
<dbReference type="Pfam" id="PF08564">
    <property type="entry name" value="CDC37_C"/>
    <property type="match status" value="1"/>
</dbReference>
<proteinExistence type="inferred from homology"/>
<evidence type="ECO:0000256" key="3">
    <source>
        <dbReference type="ARBA" id="ARBA00022490"/>
    </source>
</evidence>
<comment type="subcellular location">
    <subcellularLocation>
        <location evidence="1">Cytoplasm</location>
    </subcellularLocation>
</comment>
<dbReference type="WBParaSite" id="PgR009X_g212_t03">
    <property type="protein sequence ID" value="PgR009X_g212_t03"/>
    <property type="gene ID" value="PgR009X_g212"/>
</dbReference>
<keyword evidence="4" id="KW-0143">Chaperone</keyword>
<dbReference type="SMART" id="SM01070">
    <property type="entry name" value="CDC37_M"/>
    <property type="match status" value="1"/>
</dbReference>